<dbReference type="EMBL" id="AP014963">
    <property type="protein sequence ID" value="BAT03047.1"/>
    <property type="molecule type" value="Genomic_DNA"/>
</dbReference>
<keyword evidence="2" id="KW-1185">Reference proteome</keyword>
<reference evidence="1 2" key="2">
    <citation type="journal article" date="2013" name="Plant Cell Physiol.">
        <title>Rice Annotation Project Database (RAP-DB): an integrative and interactive database for rice genomics.</title>
        <authorList>
            <person name="Sakai H."/>
            <person name="Lee S.S."/>
            <person name="Tanaka T."/>
            <person name="Numa H."/>
            <person name="Kim J."/>
            <person name="Kawahara Y."/>
            <person name="Wakimoto H."/>
            <person name="Yang C.C."/>
            <person name="Iwamoto M."/>
            <person name="Abe T."/>
            <person name="Yamada Y."/>
            <person name="Muto A."/>
            <person name="Inokuchi H."/>
            <person name="Ikemura T."/>
            <person name="Matsumoto T."/>
            <person name="Sasaki T."/>
            <person name="Itoh T."/>
        </authorList>
    </citation>
    <scope>NUCLEOTIDE SEQUENCE [LARGE SCALE GENOMIC DNA]</scope>
    <source>
        <strain evidence="2">cv. Nipponbare</strain>
    </source>
</reference>
<organism evidence="1 2">
    <name type="scientific">Oryza sativa subsp. japonica</name>
    <name type="common">Rice</name>
    <dbReference type="NCBI Taxonomy" id="39947"/>
    <lineage>
        <taxon>Eukaryota</taxon>
        <taxon>Viridiplantae</taxon>
        <taxon>Streptophyta</taxon>
        <taxon>Embryophyta</taxon>
        <taxon>Tracheophyta</taxon>
        <taxon>Spermatophyta</taxon>
        <taxon>Magnoliopsida</taxon>
        <taxon>Liliopsida</taxon>
        <taxon>Poales</taxon>
        <taxon>Poaceae</taxon>
        <taxon>BOP clade</taxon>
        <taxon>Oryzoideae</taxon>
        <taxon>Oryzeae</taxon>
        <taxon>Oryzinae</taxon>
        <taxon>Oryza</taxon>
        <taxon>Oryza sativa</taxon>
    </lineage>
</organism>
<dbReference type="Proteomes" id="UP000059680">
    <property type="component" value="Chromosome 7"/>
</dbReference>
<protein>
    <submittedName>
        <fullName evidence="1">Os07g0660433 protein</fullName>
    </submittedName>
</protein>
<reference evidence="1 2" key="3">
    <citation type="journal article" date="2013" name="Rice">
        <title>Improvement of the Oryza sativa Nipponbare reference genome using next generation sequence and optical map data.</title>
        <authorList>
            <person name="Kawahara Y."/>
            <person name="de la Bastide M."/>
            <person name="Hamilton J.P."/>
            <person name="Kanamori H."/>
            <person name="McCombie W.R."/>
            <person name="Ouyang S."/>
            <person name="Schwartz D.C."/>
            <person name="Tanaka T."/>
            <person name="Wu J."/>
            <person name="Zhou S."/>
            <person name="Childs K.L."/>
            <person name="Davidson R.M."/>
            <person name="Lin H."/>
            <person name="Quesada-Ocampo L."/>
            <person name="Vaillancourt B."/>
            <person name="Sakai H."/>
            <person name="Lee S.S."/>
            <person name="Kim J."/>
            <person name="Numa H."/>
            <person name="Itoh T."/>
            <person name="Buell C.R."/>
            <person name="Matsumoto T."/>
        </authorList>
    </citation>
    <scope>NUCLEOTIDE SEQUENCE [LARGE SCALE GENOMIC DNA]</scope>
    <source>
        <strain evidence="2">cv. Nipponbare</strain>
    </source>
</reference>
<evidence type="ECO:0000313" key="1">
    <source>
        <dbReference type="EMBL" id="BAT03047.1"/>
    </source>
</evidence>
<sequence>MHMNPQIRAGLEALVGVCHPKCLLRLPHRLPFNGFPTAQDRRLGHLSKNPNMLRSRVRRRLRRDKRIVNSPKLDEICNWREGE</sequence>
<dbReference type="AlphaFoldDB" id="A0A0P0XA92"/>
<dbReference type="Gramene" id="Os07t0660433-00">
    <property type="protein sequence ID" value="Os07t0660433-00"/>
    <property type="gene ID" value="Os07g0660433"/>
</dbReference>
<name>A0A0P0XA92_ORYSJ</name>
<evidence type="ECO:0000313" key="2">
    <source>
        <dbReference type="Proteomes" id="UP000059680"/>
    </source>
</evidence>
<dbReference type="PaxDb" id="39947-A0A0P0XA92"/>
<accession>A0A0P0XA92</accession>
<dbReference type="InParanoid" id="A0A0P0XA92"/>
<reference evidence="2" key="1">
    <citation type="journal article" date="2005" name="Nature">
        <title>The map-based sequence of the rice genome.</title>
        <authorList>
            <consortium name="International rice genome sequencing project (IRGSP)"/>
            <person name="Matsumoto T."/>
            <person name="Wu J."/>
            <person name="Kanamori H."/>
            <person name="Katayose Y."/>
            <person name="Fujisawa M."/>
            <person name="Namiki N."/>
            <person name="Mizuno H."/>
            <person name="Yamamoto K."/>
            <person name="Antonio B.A."/>
            <person name="Baba T."/>
            <person name="Sakata K."/>
            <person name="Nagamura Y."/>
            <person name="Aoki H."/>
            <person name="Arikawa K."/>
            <person name="Arita K."/>
            <person name="Bito T."/>
            <person name="Chiden Y."/>
            <person name="Fujitsuka N."/>
            <person name="Fukunaka R."/>
            <person name="Hamada M."/>
            <person name="Harada C."/>
            <person name="Hayashi A."/>
            <person name="Hijishita S."/>
            <person name="Honda M."/>
            <person name="Hosokawa S."/>
            <person name="Ichikawa Y."/>
            <person name="Idonuma A."/>
            <person name="Iijima M."/>
            <person name="Ikeda M."/>
            <person name="Ikeno M."/>
            <person name="Ito K."/>
            <person name="Ito S."/>
            <person name="Ito T."/>
            <person name="Ito Y."/>
            <person name="Ito Y."/>
            <person name="Iwabuchi A."/>
            <person name="Kamiya K."/>
            <person name="Karasawa W."/>
            <person name="Kurita K."/>
            <person name="Katagiri S."/>
            <person name="Kikuta A."/>
            <person name="Kobayashi H."/>
            <person name="Kobayashi N."/>
            <person name="Machita K."/>
            <person name="Maehara T."/>
            <person name="Masukawa M."/>
            <person name="Mizubayashi T."/>
            <person name="Mukai Y."/>
            <person name="Nagasaki H."/>
            <person name="Nagata Y."/>
            <person name="Naito S."/>
            <person name="Nakashima M."/>
            <person name="Nakama Y."/>
            <person name="Nakamichi Y."/>
            <person name="Nakamura M."/>
            <person name="Meguro A."/>
            <person name="Negishi M."/>
            <person name="Ohta I."/>
            <person name="Ohta T."/>
            <person name="Okamoto M."/>
            <person name="Ono N."/>
            <person name="Saji S."/>
            <person name="Sakaguchi M."/>
            <person name="Sakai K."/>
            <person name="Shibata M."/>
            <person name="Shimokawa T."/>
            <person name="Song J."/>
            <person name="Takazaki Y."/>
            <person name="Terasawa K."/>
            <person name="Tsugane M."/>
            <person name="Tsuji K."/>
            <person name="Ueda S."/>
            <person name="Waki K."/>
            <person name="Yamagata H."/>
            <person name="Yamamoto M."/>
            <person name="Yamamoto S."/>
            <person name="Yamane H."/>
            <person name="Yoshiki S."/>
            <person name="Yoshihara R."/>
            <person name="Yukawa K."/>
            <person name="Zhong H."/>
            <person name="Yano M."/>
            <person name="Yuan Q."/>
            <person name="Ouyang S."/>
            <person name="Liu J."/>
            <person name="Jones K.M."/>
            <person name="Gansberger K."/>
            <person name="Moffat K."/>
            <person name="Hill J."/>
            <person name="Bera J."/>
            <person name="Fadrosh D."/>
            <person name="Jin S."/>
            <person name="Johri S."/>
            <person name="Kim M."/>
            <person name="Overton L."/>
            <person name="Reardon M."/>
            <person name="Tsitrin T."/>
            <person name="Vuong H."/>
            <person name="Weaver B."/>
            <person name="Ciecko A."/>
            <person name="Tallon L."/>
            <person name="Jackson J."/>
            <person name="Pai G."/>
            <person name="Aken S.V."/>
            <person name="Utterback T."/>
            <person name="Reidmuller S."/>
            <person name="Feldblyum T."/>
            <person name="Hsiao J."/>
            <person name="Zismann V."/>
            <person name="Iobst S."/>
            <person name="de Vazeille A.R."/>
            <person name="Buell C.R."/>
            <person name="Ying K."/>
            <person name="Li Y."/>
            <person name="Lu T."/>
            <person name="Huang Y."/>
            <person name="Zhao Q."/>
            <person name="Feng Q."/>
            <person name="Zhang L."/>
            <person name="Zhu J."/>
            <person name="Weng Q."/>
            <person name="Mu J."/>
            <person name="Lu Y."/>
            <person name="Fan D."/>
            <person name="Liu Y."/>
            <person name="Guan J."/>
            <person name="Zhang Y."/>
            <person name="Yu S."/>
            <person name="Liu X."/>
            <person name="Zhang Y."/>
            <person name="Hong G."/>
            <person name="Han B."/>
            <person name="Choisne N."/>
            <person name="Demange N."/>
            <person name="Orjeda G."/>
            <person name="Samain S."/>
            <person name="Cattolico L."/>
            <person name="Pelletier E."/>
            <person name="Couloux A."/>
            <person name="Segurens B."/>
            <person name="Wincker P."/>
            <person name="D'Hont A."/>
            <person name="Scarpelli C."/>
            <person name="Weissenbach J."/>
            <person name="Salanoubat M."/>
            <person name="Quetier F."/>
            <person name="Yu Y."/>
            <person name="Kim H.R."/>
            <person name="Rambo T."/>
            <person name="Currie J."/>
            <person name="Collura K."/>
            <person name="Luo M."/>
            <person name="Yang T."/>
            <person name="Ammiraju J.S.S."/>
            <person name="Engler F."/>
            <person name="Soderlund C."/>
            <person name="Wing R.A."/>
            <person name="Palmer L.E."/>
            <person name="de la Bastide M."/>
            <person name="Spiegel L."/>
            <person name="Nascimento L."/>
            <person name="Zutavern T."/>
            <person name="O'Shaughnessy A."/>
            <person name="Dike S."/>
            <person name="Dedhia N."/>
            <person name="Preston R."/>
            <person name="Balija V."/>
            <person name="McCombie W.R."/>
            <person name="Chow T."/>
            <person name="Chen H."/>
            <person name="Chung M."/>
            <person name="Chen C."/>
            <person name="Shaw J."/>
            <person name="Wu H."/>
            <person name="Hsiao K."/>
            <person name="Chao Y."/>
            <person name="Chu M."/>
            <person name="Cheng C."/>
            <person name="Hour A."/>
            <person name="Lee P."/>
            <person name="Lin S."/>
            <person name="Lin Y."/>
            <person name="Liou J."/>
            <person name="Liu S."/>
            <person name="Hsing Y."/>
            <person name="Raghuvanshi S."/>
            <person name="Mohanty A."/>
            <person name="Bharti A.K."/>
            <person name="Gaur A."/>
            <person name="Gupta V."/>
            <person name="Kumar D."/>
            <person name="Ravi V."/>
            <person name="Vij S."/>
            <person name="Kapur A."/>
            <person name="Khurana P."/>
            <person name="Khurana P."/>
            <person name="Khurana J.P."/>
            <person name="Tyagi A.K."/>
            <person name="Gaikwad K."/>
            <person name="Singh A."/>
            <person name="Dalal V."/>
            <person name="Srivastava S."/>
            <person name="Dixit A."/>
            <person name="Pal A.K."/>
            <person name="Ghazi I.A."/>
            <person name="Yadav M."/>
            <person name="Pandit A."/>
            <person name="Bhargava A."/>
            <person name="Sureshbabu K."/>
            <person name="Batra K."/>
            <person name="Sharma T.R."/>
            <person name="Mohapatra T."/>
            <person name="Singh N.K."/>
            <person name="Messing J."/>
            <person name="Nelson A.B."/>
            <person name="Fuks G."/>
            <person name="Kavchok S."/>
            <person name="Keizer G."/>
            <person name="Linton E."/>
            <person name="Llaca V."/>
            <person name="Song R."/>
            <person name="Tanyolac B."/>
            <person name="Young S."/>
            <person name="Ho-Il K."/>
            <person name="Hahn J.H."/>
            <person name="Sangsakoo G."/>
            <person name="Vanavichit A."/>
            <person name="de Mattos Luiz.A.T."/>
            <person name="Zimmer P.D."/>
            <person name="Malone G."/>
            <person name="Dellagostin O."/>
            <person name="de Oliveira A.C."/>
            <person name="Bevan M."/>
            <person name="Bancroft I."/>
            <person name="Minx P."/>
            <person name="Cordum H."/>
            <person name="Wilson R."/>
            <person name="Cheng Z."/>
            <person name="Jin W."/>
            <person name="Jiang J."/>
            <person name="Leong S.A."/>
            <person name="Iwama H."/>
            <person name="Gojobori T."/>
            <person name="Itoh T."/>
            <person name="Niimura Y."/>
            <person name="Fujii Y."/>
            <person name="Habara T."/>
            <person name="Sakai H."/>
            <person name="Sato Y."/>
            <person name="Wilson G."/>
            <person name="Kumar K."/>
            <person name="McCouch S."/>
            <person name="Juretic N."/>
            <person name="Hoen D."/>
            <person name="Wright S."/>
            <person name="Bruskiewich R."/>
            <person name="Bureau T."/>
            <person name="Miyao A."/>
            <person name="Hirochika H."/>
            <person name="Nishikawa T."/>
            <person name="Kadowaki K."/>
            <person name="Sugiura M."/>
            <person name="Burr B."/>
            <person name="Sasaki T."/>
        </authorList>
    </citation>
    <scope>NUCLEOTIDE SEQUENCE [LARGE SCALE GENOMIC DNA]</scope>
    <source>
        <strain evidence="2">cv. Nipponbare</strain>
    </source>
</reference>
<proteinExistence type="predicted"/>
<gene>
    <name evidence="1" type="ordered locus">Os07g0660433</name>
    <name evidence="1" type="ORF">OSNPB_070660433</name>
</gene>